<dbReference type="RefSeq" id="WP_004096638.1">
    <property type="nucleotide sequence ID" value="NZ_AFGF01000121.1"/>
</dbReference>
<comment type="caution">
    <text evidence="8">The sequence shown here is derived from an EMBL/GenBank/DDBJ whole genome shotgun (WGS) entry which is preliminary data.</text>
</comment>
<feature type="transmembrane region" description="Helical" evidence="6">
    <location>
        <begin position="244"/>
        <end position="269"/>
    </location>
</feature>
<dbReference type="InterPro" id="IPR052159">
    <property type="entry name" value="Competence_DNA_uptake"/>
</dbReference>
<dbReference type="eggNOG" id="COG0658">
    <property type="taxonomic scope" value="Bacteria"/>
</dbReference>
<dbReference type="SMART" id="SM00849">
    <property type="entry name" value="Lactamase_B"/>
    <property type="match status" value="1"/>
</dbReference>
<dbReference type="NCBIfam" id="TIGR00361">
    <property type="entry name" value="ComEC_Rec2"/>
    <property type="match status" value="1"/>
</dbReference>
<feature type="transmembrane region" description="Helical" evidence="6">
    <location>
        <begin position="289"/>
        <end position="316"/>
    </location>
</feature>
<keyword evidence="4 6" id="KW-1133">Transmembrane helix</keyword>
<evidence type="ECO:0000256" key="5">
    <source>
        <dbReference type="ARBA" id="ARBA00023136"/>
    </source>
</evidence>
<dbReference type="Gene3D" id="3.60.15.10">
    <property type="entry name" value="Ribonuclease Z/Hydroxyacylglutathione hydrolase-like"/>
    <property type="match status" value="1"/>
</dbReference>
<protein>
    <submittedName>
        <fullName evidence="8">DNA internalization-related competence protein ComEC/Rec2</fullName>
    </submittedName>
</protein>
<feature type="transmembrane region" description="Helical" evidence="6">
    <location>
        <begin position="375"/>
        <end position="399"/>
    </location>
</feature>
<dbReference type="AlphaFoldDB" id="F7NKU9"/>
<gene>
    <name evidence="8" type="ORF">ALO_13589</name>
</gene>
<dbReference type="Pfam" id="PF03772">
    <property type="entry name" value="Competence"/>
    <property type="match status" value="1"/>
</dbReference>
<evidence type="ECO:0000256" key="6">
    <source>
        <dbReference type="SAM" id="Phobius"/>
    </source>
</evidence>
<evidence type="ECO:0000256" key="4">
    <source>
        <dbReference type="ARBA" id="ARBA00022989"/>
    </source>
</evidence>
<dbReference type="PANTHER" id="PTHR30619">
    <property type="entry name" value="DNA INTERNALIZATION/COMPETENCE PROTEIN COMEC/REC2"/>
    <property type="match status" value="1"/>
</dbReference>
<dbReference type="STRING" id="1009370.ALO_13589"/>
<dbReference type="NCBIfam" id="TIGR00360">
    <property type="entry name" value="ComEC_N-term"/>
    <property type="match status" value="1"/>
</dbReference>
<dbReference type="EMBL" id="AFGF01000121">
    <property type="protein sequence ID" value="EGO63292.1"/>
    <property type="molecule type" value="Genomic_DNA"/>
</dbReference>
<accession>F7NKU9</accession>
<dbReference type="InterPro" id="IPR001279">
    <property type="entry name" value="Metallo-B-lactamas"/>
</dbReference>
<feature type="transmembrane region" description="Helical" evidence="6">
    <location>
        <begin position="503"/>
        <end position="525"/>
    </location>
</feature>
<dbReference type="GO" id="GO:0005886">
    <property type="term" value="C:plasma membrane"/>
    <property type="evidence" value="ECO:0007669"/>
    <property type="project" value="UniProtKB-SubCell"/>
</dbReference>
<dbReference type="SUPFAM" id="SSF56281">
    <property type="entry name" value="Metallo-hydrolase/oxidoreductase"/>
    <property type="match status" value="1"/>
</dbReference>
<evidence type="ECO:0000256" key="2">
    <source>
        <dbReference type="ARBA" id="ARBA00022475"/>
    </source>
</evidence>
<dbReference type="GO" id="GO:0030420">
    <property type="term" value="P:establishment of competence for transformation"/>
    <property type="evidence" value="ECO:0007669"/>
    <property type="project" value="InterPro"/>
</dbReference>
<dbReference type="CDD" id="cd07731">
    <property type="entry name" value="ComA-like_MBL-fold"/>
    <property type="match status" value="1"/>
</dbReference>
<evidence type="ECO:0000259" key="7">
    <source>
        <dbReference type="SMART" id="SM00849"/>
    </source>
</evidence>
<feature type="transmembrane region" description="Helical" evidence="6">
    <location>
        <begin position="346"/>
        <end position="363"/>
    </location>
</feature>
<organism evidence="8 9">
    <name type="scientific">Acetonema longum DSM 6540</name>
    <dbReference type="NCBI Taxonomy" id="1009370"/>
    <lineage>
        <taxon>Bacteria</taxon>
        <taxon>Bacillati</taxon>
        <taxon>Bacillota</taxon>
        <taxon>Negativicutes</taxon>
        <taxon>Acetonemataceae</taxon>
        <taxon>Acetonema</taxon>
    </lineage>
</organism>
<dbReference type="InterPro" id="IPR004477">
    <property type="entry name" value="ComEC_N"/>
</dbReference>
<dbReference type="eggNOG" id="COG2333">
    <property type="taxonomic scope" value="Bacteria"/>
</dbReference>
<feature type="transmembrane region" description="Helical" evidence="6">
    <location>
        <begin position="50"/>
        <end position="67"/>
    </location>
</feature>
<proteinExistence type="predicted"/>
<feature type="transmembrane region" description="Helical" evidence="6">
    <location>
        <begin position="441"/>
        <end position="460"/>
    </location>
</feature>
<feature type="transmembrane region" description="Helical" evidence="6">
    <location>
        <begin position="472"/>
        <end position="491"/>
    </location>
</feature>
<evidence type="ECO:0000313" key="9">
    <source>
        <dbReference type="Proteomes" id="UP000003240"/>
    </source>
</evidence>
<reference evidence="8 9" key="1">
    <citation type="journal article" date="2011" name="EMBO J.">
        <title>Structural diversity of bacterial flagellar motors.</title>
        <authorList>
            <person name="Chen S."/>
            <person name="Beeby M."/>
            <person name="Murphy G.E."/>
            <person name="Leadbetter J.R."/>
            <person name="Hendrixson D.R."/>
            <person name="Briegel A."/>
            <person name="Li Z."/>
            <person name="Shi J."/>
            <person name="Tocheva E.I."/>
            <person name="Muller A."/>
            <person name="Dobro M.J."/>
            <person name="Jensen G.J."/>
        </authorList>
    </citation>
    <scope>NUCLEOTIDE SEQUENCE [LARGE SCALE GENOMIC DNA]</scope>
    <source>
        <strain evidence="8 9">DSM 6540</strain>
    </source>
</reference>
<name>F7NKU9_9FIRM</name>
<keyword evidence="5 6" id="KW-0472">Membrane</keyword>
<dbReference type="Pfam" id="PF00753">
    <property type="entry name" value="Lactamase_B"/>
    <property type="match status" value="1"/>
</dbReference>
<dbReference type="Proteomes" id="UP000003240">
    <property type="component" value="Unassembled WGS sequence"/>
</dbReference>
<dbReference type="OrthoDB" id="9761531at2"/>
<keyword evidence="2" id="KW-1003">Cell membrane</keyword>
<feature type="transmembrane region" description="Helical" evidence="6">
    <location>
        <begin position="411"/>
        <end position="434"/>
    </location>
</feature>
<dbReference type="InterPro" id="IPR025405">
    <property type="entry name" value="DUF4131"/>
</dbReference>
<comment type="subcellular location">
    <subcellularLocation>
        <location evidence="1">Cell membrane</location>
        <topology evidence="1">Multi-pass membrane protein</topology>
    </subcellularLocation>
</comment>
<dbReference type="PANTHER" id="PTHR30619:SF7">
    <property type="entry name" value="BETA-LACTAMASE DOMAIN PROTEIN"/>
    <property type="match status" value="1"/>
</dbReference>
<evidence type="ECO:0000256" key="1">
    <source>
        <dbReference type="ARBA" id="ARBA00004651"/>
    </source>
</evidence>
<dbReference type="Pfam" id="PF13567">
    <property type="entry name" value="DUF4131"/>
    <property type="match status" value="1"/>
</dbReference>
<evidence type="ECO:0000313" key="8">
    <source>
        <dbReference type="EMBL" id="EGO63292.1"/>
    </source>
</evidence>
<dbReference type="InterPro" id="IPR036866">
    <property type="entry name" value="RibonucZ/Hydroxyglut_hydro"/>
</dbReference>
<evidence type="ECO:0000256" key="3">
    <source>
        <dbReference type="ARBA" id="ARBA00022692"/>
    </source>
</evidence>
<keyword evidence="3 6" id="KW-0812">Transmembrane</keyword>
<dbReference type="InterPro" id="IPR035681">
    <property type="entry name" value="ComA-like_MBL"/>
</dbReference>
<feature type="domain" description="Metallo-beta-lactamase" evidence="7">
    <location>
        <begin position="538"/>
        <end position="738"/>
    </location>
</feature>
<sequence>MNLTILALAFILGIWLSGLYAWSLWFLGNAALLMLAVTVWQLRIAGGGRVKYYLVLLFMLVGMIRSIQAEMIPLTDIGRLVGERVYVEGIISDIPRRLPLDEQTVKIGYRVRLEQIKQNGRLRAVSGEVLVTVRQQPKEAVALPGERIAMTGKVRALHGYNNPGAVDMVAAWKRQGVKARIAPNGGVRILPGGETGAYLRTVAAIRGSVAEAMLKVMPDGDAAVIQGLLFGGYQGISQEVIKNYAATGIIHILSVSGSHIALLIGFIHWLGRRLKIREPVSAMAATVAVLSYALVAGLIPPVVRSVIMGLAALLAFAAGREKHASSALGLAALVMLVYQPGMIYDISFQLSFASTAGLVYLYPQTVQFFSRFLPGIAAAALGVTVAAQLGSLPFLAWYFSQLPASSIAANMIIVPVIEAVLILALVGSVVSLILPWLSQTLFVLASLAVGLANQMAAWLAAMPGNLWPIPPFGLYGSALYYCILGWIYGYPKGITRPWIVYRRFPRLAGAAVLLLVVAAVIYLNLPHPVRVHYIDVGQGDAALITTAHSRNILIDAGGGGEDSGFDTGEYVVMPYLRHYGVTSLEYLILTHGHADHAGGAAAIAAGIPVKNIILAREAYSPPIKALLQKSGGGRVIPAYRGQQIDLDGITIRVIDAMPNFAGQQTANESSIVIEVGYGDYNFLFTGDLDGKGEINLVTQGLIRQNTVLKAGHHGSRTSTTLSFLQQVGPEYAVISAGFQNRFGHPHKETLIRLADAGSTVLRTDLQGAVVFSVTSDGQDIGFDTYVK</sequence>
<feature type="transmembrane region" description="Helical" evidence="6">
    <location>
        <begin position="323"/>
        <end position="340"/>
    </location>
</feature>
<keyword evidence="9" id="KW-1185">Reference proteome</keyword>
<dbReference type="InterPro" id="IPR004797">
    <property type="entry name" value="Competence_ComEC/Rec2"/>
</dbReference>